<dbReference type="GO" id="GO:0032051">
    <property type="term" value="F:clathrin light chain binding"/>
    <property type="evidence" value="ECO:0007669"/>
    <property type="project" value="TreeGrafter"/>
</dbReference>
<dbReference type="GO" id="GO:0030130">
    <property type="term" value="C:clathrin coat of trans-Golgi network vesicle"/>
    <property type="evidence" value="ECO:0007669"/>
    <property type="project" value="InterPro"/>
</dbReference>
<dbReference type="PANTHER" id="PTHR10292:SF1">
    <property type="entry name" value="CLATHRIN HEAVY CHAIN"/>
    <property type="match status" value="1"/>
</dbReference>
<dbReference type="InParanoid" id="G0QMD9"/>
<dbReference type="PROSITE" id="PS50236">
    <property type="entry name" value="CHCR"/>
    <property type="match status" value="1"/>
</dbReference>
<dbReference type="Pfam" id="PF00637">
    <property type="entry name" value="Clathrin"/>
    <property type="match status" value="1"/>
</dbReference>
<keyword evidence="2" id="KW-0378">Hydrolase</keyword>
<evidence type="ECO:0000313" key="3">
    <source>
        <dbReference type="Proteomes" id="UP000008983"/>
    </source>
</evidence>
<dbReference type="GO" id="GO:0071439">
    <property type="term" value="C:clathrin complex"/>
    <property type="evidence" value="ECO:0007669"/>
    <property type="project" value="TreeGrafter"/>
</dbReference>
<feature type="repeat" description="CHCR" evidence="1">
    <location>
        <begin position="274"/>
        <end position="422"/>
    </location>
</feature>
<protein>
    <submittedName>
        <fullName evidence="2">Clathrin heavy chain, putative</fullName>
        <ecNumber evidence="2">3.3.2.1</ecNumber>
        <ecNumber evidence="2">3.6.1.19</ecNumber>
    </submittedName>
</protein>
<dbReference type="OrthoDB" id="2113814at2759"/>
<keyword evidence="3" id="KW-1185">Reference proteome</keyword>
<sequence length="422" mass="48121">MQISTKYGQLFILTKFGFLQIYELTTNQLIYSNKITESSIFIGQQDSKEDGVYSISRNGSVQLIQIDQNSFLNYLMNNCQQIPNVVQLAFKLAGRYRLPGVDGMFTEQFNKFLMSGDYAKAAQIAASAPGELLRNAQTISKFKTFQGTPSPLLIYFQSLLQKGGLNALESVELCNLVLSQGRKQFVEAWLKENKLECTEQLGDLVSQHDQNSALEIYKRANAGPKVLQTLVALGRQDEANKYAQQSGINVDYMSMIKSCVFTNPVNAVQMAKTMFAQNNGNNIHAVAELFVQAQKFKELSALLVDCMKQNKPEDGPWQTKILEWNIINEPNIVEPIFQLTKWNQYNRLRIAQLCEQKQLFQKALENYSDIKDIKRVCLNTQFIPHPYLVSFFGNLQPDWALTCIYSSQKCIKIQYFALYKNF</sequence>
<dbReference type="InterPro" id="IPR055358">
    <property type="entry name" value="CHCR"/>
</dbReference>
<evidence type="ECO:0000256" key="1">
    <source>
        <dbReference type="PROSITE-ProRule" id="PRU01006"/>
    </source>
</evidence>
<dbReference type="EC" id="3.3.2.1" evidence="2"/>
<dbReference type="GO" id="GO:0006898">
    <property type="term" value="P:receptor-mediated endocytosis"/>
    <property type="evidence" value="ECO:0007669"/>
    <property type="project" value="TreeGrafter"/>
</dbReference>
<dbReference type="SUPFAM" id="SSF48371">
    <property type="entry name" value="ARM repeat"/>
    <property type="match status" value="2"/>
</dbReference>
<dbReference type="EMBL" id="GL983416">
    <property type="protein sequence ID" value="EGR33608.1"/>
    <property type="molecule type" value="Genomic_DNA"/>
</dbReference>
<evidence type="ECO:0000313" key="2">
    <source>
        <dbReference type="EMBL" id="EGR33608.1"/>
    </source>
</evidence>
<organism evidence="2 3">
    <name type="scientific">Ichthyophthirius multifiliis</name>
    <name type="common">White spot disease agent</name>
    <name type="synonym">Ich</name>
    <dbReference type="NCBI Taxonomy" id="5932"/>
    <lineage>
        <taxon>Eukaryota</taxon>
        <taxon>Sar</taxon>
        <taxon>Alveolata</taxon>
        <taxon>Ciliophora</taxon>
        <taxon>Intramacronucleata</taxon>
        <taxon>Oligohymenophorea</taxon>
        <taxon>Hymenostomatida</taxon>
        <taxon>Ophryoglenina</taxon>
        <taxon>Ichthyophthirius</taxon>
    </lineage>
</organism>
<dbReference type="SUPFAM" id="SSF50989">
    <property type="entry name" value="Clathrin heavy-chain terminal domain"/>
    <property type="match status" value="1"/>
</dbReference>
<dbReference type="InterPro" id="IPR016024">
    <property type="entry name" value="ARM-type_fold"/>
</dbReference>
<dbReference type="GO" id="GO:0005198">
    <property type="term" value="F:structural molecule activity"/>
    <property type="evidence" value="ECO:0007669"/>
    <property type="project" value="InterPro"/>
</dbReference>
<name>G0QMD9_ICHMU</name>
<dbReference type="GO" id="GO:0008908">
    <property type="term" value="F:isochorismatase activity"/>
    <property type="evidence" value="ECO:0007669"/>
    <property type="project" value="UniProtKB-EC"/>
</dbReference>
<dbReference type="InterPro" id="IPR016025">
    <property type="entry name" value="Clathrin_H-chain_N"/>
</dbReference>
<reference evidence="2 3" key="1">
    <citation type="submission" date="2011-07" db="EMBL/GenBank/DDBJ databases">
        <authorList>
            <person name="Coyne R."/>
            <person name="Brami D."/>
            <person name="Johnson J."/>
            <person name="Hostetler J."/>
            <person name="Hannick L."/>
            <person name="Clark T."/>
            <person name="Cassidy-Hanley D."/>
            <person name="Inman J."/>
        </authorList>
    </citation>
    <scope>NUCLEOTIDE SEQUENCE [LARGE SCALE GENOMIC DNA]</scope>
    <source>
        <strain evidence="2 3">G5</strain>
    </source>
</reference>
<dbReference type="Pfam" id="PF13838">
    <property type="entry name" value="Clathrin_H_link"/>
    <property type="match status" value="1"/>
</dbReference>
<dbReference type="EC" id="3.6.1.19" evidence="2"/>
<dbReference type="RefSeq" id="XP_004037594.1">
    <property type="nucleotide sequence ID" value="XM_004037546.1"/>
</dbReference>
<dbReference type="GeneID" id="14909799"/>
<dbReference type="Gene3D" id="1.25.40.30">
    <property type="match status" value="1"/>
</dbReference>
<proteinExistence type="predicted"/>
<dbReference type="SMART" id="SM00299">
    <property type="entry name" value="CLH"/>
    <property type="match status" value="1"/>
</dbReference>
<dbReference type="InterPro" id="IPR012331">
    <property type="entry name" value="Clathrin_H-chain_linker"/>
</dbReference>
<gene>
    <name evidence="2" type="ORF">IMG5_047880</name>
</gene>
<dbReference type="OMA" id="LFEDFEW"/>
<dbReference type="GO" id="GO:0006886">
    <property type="term" value="P:intracellular protein transport"/>
    <property type="evidence" value="ECO:0007669"/>
    <property type="project" value="UniProtKB-UniRule"/>
</dbReference>
<dbReference type="PANTHER" id="PTHR10292">
    <property type="entry name" value="CLATHRIN HEAVY CHAIN RELATED"/>
    <property type="match status" value="1"/>
</dbReference>
<accession>G0QMD9</accession>
<dbReference type="STRING" id="857967.G0QMD9"/>
<dbReference type="InterPro" id="IPR000547">
    <property type="entry name" value="Clathrin_H-chain/VPS_repeat"/>
</dbReference>
<dbReference type="eggNOG" id="KOG0985">
    <property type="taxonomic scope" value="Eukaryota"/>
</dbReference>
<dbReference type="Proteomes" id="UP000008983">
    <property type="component" value="Unassembled WGS sequence"/>
</dbReference>
<dbReference type="GO" id="GO:0030132">
    <property type="term" value="C:clathrin coat of coated pit"/>
    <property type="evidence" value="ECO:0007669"/>
    <property type="project" value="InterPro"/>
</dbReference>
<dbReference type="AlphaFoldDB" id="G0QMD9"/>